<dbReference type="InterPro" id="IPR018499">
    <property type="entry name" value="Tetraspanin/Peripherin"/>
</dbReference>
<feature type="transmembrane region" description="Helical" evidence="7">
    <location>
        <begin position="12"/>
        <end position="33"/>
    </location>
</feature>
<evidence type="ECO:0000313" key="9">
    <source>
        <dbReference type="EMBL" id="VVD00524.1"/>
    </source>
</evidence>
<dbReference type="AlphaFoldDB" id="A0A5E4QTF9"/>
<reference evidence="9 10" key="1">
    <citation type="submission" date="2017-07" db="EMBL/GenBank/DDBJ databases">
        <authorList>
            <person name="Talla V."/>
            <person name="Backstrom N."/>
        </authorList>
    </citation>
    <scope>NUCLEOTIDE SEQUENCE [LARGE SCALE GENOMIC DNA]</scope>
</reference>
<keyword evidence="6" id="KW-1015">Disulfide bond</keyword>
<feature type="transmembrane region" description="Helical" evidence="7">
    <location>
        <begin position="221"/>
        <end position="243"/>
    </location>
</feature>
<keyword evidence="8" id="KW-0175">Coiled coil</keyword>
<evidence type="ECO:0000256" key="4">
    <source>
        <dbReference type="ARBA" id="ARBA00022989"/>
    </source>
</evidence>
<dbReference type="PIRSF" id="PIRSF002419">
    <property type="entry name" value="Tetraspanin"/>
    <property type="match status" value="1"/>
</dbReference>
<dbReference type="Proteomes" id="UP000324832">
    <property type="component" value="Unassembled WGS sequence"/>
</dbReference>
<dbReference type="Pfam" id="PF00335">
    <property type="entry name" value="Tetraspanin"/>
    <property type="match status" value="1"/>
</dbReference>
<accession>A0A5E4QTF9</accession>
<dbReference type="SUPFAM" id="SSF48652">
    <property type="entry name" value="Tetraspanin"/>
    <property type="match status" value="1"/>
</dbReference>
<dbReference type="GO" id="GO:0016020">
    <property type="term" value="C:membrane"/>
    <property type="evidence" value="ECO:0007669"/>
    <property type="project" value="UniProtKB-SubCell"/>
</dbReference>
<name>A0A5E4QTF9_9NEOP</name>
<organism evidence="9 10">
    <name type="scientific">Leptidea sinapis</name>
    <dbReference type="NCBI Taxonomy" id="189913"/>
    <lineage>
        <taxon>Eukaryota</taxon>
        <taxon>Metazoa</taxon>
        <taxon>Ecdysozoa</taxon>
        <taxon>Arthropoda</taxon>
        <taxon>Hexapoda</taxon>
        <taxon>Insecta</taxon>
        <taxon>Pterygota</taxon>
        <taxon>Neoptera</taxon>
        <taxon>Endopterygota</taxon>
        <taxon>Lepidoptera</taxon>
        <taxon>Glossata</taxon>
        <taxon>Ditrysia</taxon>
        <taxon>Papilionoidea</taxon>
        <taxon>Pieridae</taxon>
        <taxon>Dismorphiinae</taxon>
        <taxon>Leptidea</taxon>
    </lineage>
</organism>
<evidence type="ECO:0000256" key="2">
    <source>
        <dbReference type="ARBA" id="ARBA00006840"/>
    </source>
</evidence>
<protein>
    <recommendedName>
        <fullName evidence="7">Tetraspanin</fullName>
    </recommendedName>
</protein>
<feature type="transmembrane region" description="Helical" evidence="7">
    <location>
        <begin position="89"/>
        <end position="115"/>
    </location>
</feature>
<keyword evidence="10" id="KW-1185">Reference proteome</keyword>
<comment type="subcellular location">
    <subcellularLocation>
        <location evidence="1 7">Membrane</location>
        <topology evidence="1 7">Multi-pass membrane protein</topology>
    </subcellularLocation>
</comment>
<evidence type="ECO:0000256" key="7">
    <source>
        <dbReference type="RuleBase" id="RU361218"/>
    </source>
</evidence>
<keyword evidence="5 7" id="KW-0472">Membrane</keyword>
<dbReference type="InterPro" id="IPR008952">
    <property type="entry name" value="Tetraspanin_EC2_sf"/>
</dbReference>
<dbReference type="CDD" id="cd03127">
    <property type="entry name" value="tetraspanin_LEL"/>
    <property type="match status" value="1"/>
</dbReference>
<evidence type="ECO:0000256" key="3">
    <source>
        <dbReference type="ARBA" id="ARBA00022692"/>
    </source>
</evidence>
<dbReference type="InterPro" id="IPR000301">
    <property type="entry name" value="Tetraspanin_animals"/>
</dbReference>
<feature type="disulfide bond" evidence="6">
    <location>
        <begin position="155"/>
        <end position="174"/>
    </location>
</feature>
<proteinExistence type="inferred from homology"/>
<feature type="coiled-coil region" evidence="8">
    <location>
        <begin position="235"/>
        <end position="262"/>
    </location>
</feature>
<dbReference type="EMBL" id="FZQP02004779">
    <property type="protein sequence ID" value="VVD00524.1"/>
    <property type="molecule type" value="Genomic_DNA"/>
</dbReference>
<keyword evidence="4 7" id="KW-1133">Transmembrane helix</keyword>
<keyword evidence="3 7" id="KW-0812">Transmembrane</keyword>
<comment type="similarity">
    <text evidence="2 7">Belongs to the tetraspanin (TM4SF) family.</text>
</comment>
<dbReference type="PANTHER" id="PTHR19282">
    <property type="entry name" value="TETRASPANIN"/>
    <property type="match status" value="1"/>
</dbReference>
<evidence type="ECO:0000256" key="8">
    <source>
        <dbReference type="SAM" id="Coils"/>
    </source>
</evidence>
<evidence type="ECO:0000256" key="5">
    <source>
        <dbReference type="ARBA" id="ARBA00023136"/>
    </source>
</evidence>
<gene>
    <name evidence="9" type="ORF">LSINAPIS_LOCUS11141</name>
</gene>
<evidence type="ECO:0000256" key="6">
    <source>
        <dbReference type="PIRSR" id="PIRSR002419-1"/>
    </source>
</evidence>
<feature type="transmembrane region" description="Helical" evidence="7">
    <location>
        <begin position="59"/>
        <end position="82"/>
    </location>
</feature>
<dbReference type="Gene3D" id="1.10.1450.10">
    <property type="entry name" value="Tetraspanin"/>
    <property type="match status" value="1"/>
</dbReference>
<sequence>MGTYSISKVTLYVLNTIYMILGLGIAATSIWFFCEVHDFTTLRNSNHYLLDYTVYWPQAIPWIFLIVSLIVIGVSCCGFTSVHKKSKGLITVFLTAQSIAILFLIAASVVALVFADNKATDDFVKDTVWDVYFQAKSDVEVADKFGIIERKLHCCGADSPRDYKNWKDEFPTSCCDVFYHGFLEPYAIDCQFTNKLANERHGCSTVAAQYARIVIKVLSGVSIFTAVIGITTLAVAVLLSRALEKRRRIQRLKNEAESKKVLL</sequence>
<dbReference type="PRINTS" id="PR00259">
    <property type="entry name" value="TMFOUR"/>
</dbReference>
<evidence type="ECO:0000313" key="10">
    <source>
        <dbReference type="Proteomes" id="UP000324832"/>
    </source>
</evidence>
<evidence type="ECO:0000256" key="1">
    <source>
        <dbReference type="ARBA" id="ARBA00004141"/>
    </source>
</evidence>